<keyword evidence="3" id="KW-0521">NADP</keyword>
<sequence length="1061" mass="117870">MEFGRRLLPQILDRLAQTEPSRVYASLPISVNDLSDGYQDVTVAKLASIVNRMSWWLKSILGVGSLSTIAYIGPADIRYAVMFLTAVKCGYKMLFVSPRNRVHQNQRMLERSDSKALLYAEELATVVEALTNSSFPLLMKIVPSLDELLKTPEDTEHYPYEKSFDEARDEPCLILHSSGSTGDPKLVTMTHGTFSVTDNDRNMPVPEGRKPLNGSIFNFEGGGKFWSCFPPYHLAGVQAYINLPLVSTSAVVFGPTNLPPSGYLLSQILKVQPVRALYVPPFIVEQWFAEPAADEQAKQVDYILFAGGPLSPQIGDKLSQVTNVCSMYGSLEMGQIQLLVPRSDEWSYMELNPFEEPDMQPMSDGTFELVLHQEPKFASRRSLWHNFPGVKTWQSGDLFVPHPSKRGLWRFCARVDDLVVFSSSHKLRPLEMETIIQGDPLLSGGLIAGQGRPGPILIVEPKPGVYDGNPEPFIDRIWQTVQEANKIAPPYAKIHRSMVLITHPEKPFLRAPKGSIVRKLTVQSYADEIDMAYANGNPHMKPNGIDAQSISGFLLPGLKQFVRKHLEEFLPGVSLSDTDNILLRGLDSLGSAGLSRSLQNELAMQIQSVNGPTLSLRMIYKYPTIEGLASVILNMMSNCELPDMAIENDVKSMQHALEEFTKDLPQKGEKSPALQALGGINVALIGPRGSLGPNILRELISHPQVAKVYCLNRGDDGRDKMRAIFKDRNLLCGTDEKRLFFMSIQLGKPKLGLSDVDYFELLQNANVIIHNAWKVDFSWTLESYKVEHLYSIRELVVFSSLSALKPRIVFVSSIASVQDWAAIFPTPVTEKPVNSYDVTSPLGYGQSKHVTERILERANSISGTPVTILRLGQVAGPTTATGGQWSTDEWLPSLAAISKTLKLIPIDIPPIDWVPVDLAASAICDLALVPAERDTFGAQESMKRASSRLQVFNIVNPKVSQWATFVEILQKRLGEEARQVSLAQWVDCLIRTDPKSMSEAEATSSMKILPFFQHMAETSARGITMQPKFETSKAVTVSKTMAEMGAIDETLINLWLQQWNI</sequence>
<dbReference type="InterPro" id="IPR042099">
    <property type="entry name" value="ANL_N_sf"/>
</dbReference>
<evidence type="ECO:0000259" key="4">
    <source>
        <dbReference type="PROSITE" id="PS50075"/>
    </source>
</evidence>
<dbReference type="SUPFAM" id="SSF51735">
    <property type="entry name" value="NAD(P)-binding Rossmann-fold domains"/>
    <property type="match status" value="1"/>
</dbReference>
<accession>A0ABR0SHP5</accession>
<dbReference type="SUPFAM" id="SSF56801">
    <property type="entry name" value="Acetyl-CoA synthetase-like"/>
    <property type="match status" value="1"/>
</dbReference>
<dbReference type="InterPro" id="IPR009081">
    <property type="entry name" value="PP-bd_ACP"/>
</dbReference>
<evidence type="ECO:0000313" key="5">
    <source>
        <dbReference type="EMBL" id="KAK5991668.1"/>
    </source>
</evidence>
<dbReference type="Proteomes" id="UP001338125">
    <property type="component" value="Unassembled WGS sequence"/>
</dbReference>
<name>A0ABR0SHP5_9HYPO</name>
<dbReference type="PANTHER" id="PTHR43439:SF2">
    <property type="entry name" value="ENZYME, PUTATIVE (JCVI)-RELATED"/>
    <property type="match status" value="1"/>
</dbReference>
<dbReference type="PROSITE" id="PS00455">
    <property type="entry name" value="AMP_BINDING"/>
    <property type="match status" value="1"/>
</dbReference>
<reference evidence="5 6" key="1">
    <citation type="submission" date="2024-01" db="EMBL/GenBank/DDBJ databases">
        <title>Complete genome of Cladobotryum mycophilum ATHUM6906.</title>
        <authorList>
            <person name="Christinaki A.C."/>
            <person name="Myridakis A.I."/>
            <person name="Kouvelis V.N."/>
        </authorList>
    </citation>
    <scope>NUCLEOTIDE SEQUENCE [LARGE SCALE GENOMIC DNA]</scope>
    <source>
        <strain evidence="5 6">ATHUM6906</strain>
    </source>
</reference>
<dbReference type="PROSITE" id="PS50075">
    <property type="entry name" value="CARRIER"/>
    <property type="match status" value="1"/>
</dbReference>
<dbReference type="Pfam" id="PF23562">
    <property type="entry name" value="AMP-binding_C_3"/>
    <property type="match status" value="1"/>
</dbReference>
<dbReference type="Gene3D" id="3.40.50.720">
    <property type="entry name" value="NAD(P)-binding Rossmann-like Domain"/>
    <property type="match status" value="1"/>
</dbReference>
<organism evidence="5 6">
    <name type="scientific">Cladobotryum mycophilum</name>
    <dbReference type="NCBI Taxonomy" id="491253"/>
    <lineage>
        <taxon>Eukaryota</taxon>
        <taxon>Fungi</taxon>
        <taxon>Dikarya</taxon>
        <taxon>Ascomycota</taxon>
        <taxon>Pezizomycotina</taxon>
        <taxon>Sordariomycetes</taxon>
        <taxon>Hypocreomycetidae</taxon>
        <taxon>Hypocreales</taxon>
        <taxon>Hypocreaceae</taxon>
        <taxon>Cladobotryum</taxon>
    </lineage>
</organism>
<dbReference type="InterPro" id="IPR000873">
    <property type="entry name" value="AMP-dep_synth/lig_dom"/>
</dbReference>
<comment type="caution">
    <text evidence="5">The sequence shown here is derived from an EMBL/GenBank/DDBJ whole genome shotgun (WGS) entry which is preliminary data.</text>
</comment>
<dbReference type="Gene3D" id="3.40.50.12780">
    <property type="entry name" value="N-terminal domain of ligase-like"/>
    <property type="match status" value="1"/>
</dbReference>
<dbReference type="InterPro" id="IPR051414">
    <property type="entry name" value="Adenylate-forming_Reductase"/>
</dbReference>
<evidence type="ECO:0000256" key="1">
    <source>
        <dbReference type="ARBA" id="ARBA00022450"/>
    </source>
</evidence>
<keyword evidence="1" id="KW-0596">Phosphopantetheine</keyword>
<gene>
    <name evidence="5" type="ORF">PT974_07701</name>
</gene>
<dbReference type="Pfam" id="PF07993">
    <property type="entry name" value="NAD_binding_4"/>
    <property type="match status" value="1"/>
</dbReference>
<dbReference type="InterPro" id="IPR036291">
    <property type="entry name" value="NAD(P)-bd_dom_sf"/>
</dbReference>
<evidence type="ECO:0000256" key="2">
    <source>
        <dbReference type="ARBA" id="ARBA00022553"/>
    </source>
</evidence>
<feature type="domain" description="Carrier" evidence="4">
    <location>
        <begin position="552"/>
        <end position="636"/>
    </location>
</feature>
<proteinExistence type="predicted"/>
<dbReference type="InterPro" id="IPR013120">
    <property type="entry name" value="FAR_NAD-bd"/>
</dbReference>
<keyword evidence="6" id="KW-1185">Reference proteome</keyword>
<dbReference type="InterPro" id="IPR020845">
    <property type="entry name" value="AMP-binding_CS"/>
</dbReference>
<evidence type="ECO:0000256" key="3">
    <source>
        <dbReference type="ARBA" id="ARBA00022857"/>
    </source>
</evidence>
<protein>
    <submittedName>
        <fullName evidence="5">Non-canonical non-ribosomal peptide synthetase FUB8-like protein</fullName>
    </submittedName>
</protein>
<keyword evidence="2" id="KW-0597">Phosphoprotein</keyword>
<dbReference type="PANTHER" id="PTHR43439">
    <property type="entry name" value="PHENYLACETATE-COENZYME A LIGASE"/>
    <property type="match status" value="1"/>
</dbReference>
<evidence type="ECO:0000313" key="6">
    <source>
        <dbReference type="Proteomes" id="UP001338125"/>
    </source>
</evidence>
<dbReference type="EMBL" id="JAVFKD010000013">
    <property type="protein sequence ID" value="KAK5991668.1"/>
    <property type="molecule type" value="Genomic_DNA"/>
</dbReference>
<dbReference type="Pfam" id="PF00501">
    <property type="entry name" value="AMP-binding"/>
    <property type="match status" value="1"/>
</dbReference>